<dbReference type="SUPFAM" id="SSF53448">
    <property type="entry name" value="Nucleotide-diphospho-sugar transferases"/>
    <property type="match status" value="1"/>
</dbReference>
<keyword evidence="11 17" id="KW-0333">Golgi apparatus</keyword>
<evidence type="ECO:0000256" key="8">
    <source>
        <dbReference type="ARBA" id="ARBA00022723"/>
    </source>
</evidence>
<dbReference type="InterPro" id="IPR027791">
    <property type="entry name" value="Galactosyl_T_C"/>
</dbReference>
<organism evidence="20 21">
    <name type="scientific">Coregonus suidteri</name>
    <dbReference type="NCBI Taxonomy" id="861788"/>
    <lineage>
        <taxon>Eukaryota</taxon>
        <taxon>Metazoa</taxon>
        <taxon>Chordata</taxon>
        <taxon>Craniata</taxon>
        <taxon>Vertebrata</taxon>
        <taxon>Euteleostomi</taxon>
        <taxon>Actinopterygii</taxon>
        <taxon>Neopterygii</taxon>
        <taxon>Teleostei</taxon>
        <taxon>Protacanthopterygii</taxon>
        <taxon>Salmoniformes</taxon>
        <taxon>Salmonidae</taxon>
        <taxon>Coregoninae</taxon>
        <taxon>Coregonus</taxon>
    </lineage>
</organism>
<dbReference type="InterPro" id="IPR029044">
    <property type="entry name" value="Nucleotide-diphossugar_trans"/>
</dbReference>
<keyword evidence="10 17" id="KW-1133">Transmembrane helix</keyword>
<evidence type="ECO:0000256" key="5">
    <source>
        <dbReference type="ARBA" id="ARBA00022676"/>
    </source>
</evidence>
<dbReference type="EC" id="2.4.1.-" evidence="17"/>
<dbReference type="Pfam" id="PF13733">
    <property type="entry name" value="Glyco_transf_7N"/>
    <property type="match status" value="1"/>
</dbReference>
<comment type="function">
    <text evidence="17">Responsible for the synthesis of complex-type N-linked oligosaccharides in many glycoproteins as well as the carbohydrate moieties of glycolipids.</text>
</comment>
<name>A0AAN8L070_9TELE</name>
<evidence type="ECO:0000256" key="2">
    <source>
        <dbReference type="ARBA" id="ARBA00004323"/>
    </source>
</evidence>
<dbReference type="EMBL" id="JAGTTL010000030">
    <property type="protein sequence ID" value="KAK6298499.1"/>
    <property type="molecule type" value="Genomic_DNA"/>
</dbReference>
<evidence type="ECO:0000259" key="18">
    <source>
        <dbReference type="Pfam" id="PF02709"/>
    </source>
</evidence>
<keyword evidence="15 17" id="KW-0464">Manganese</keyword>
<comment type="similarity">
    <text evidence="4 17">Belongs to the glycosyltransferase 7 family.</text>
</comment>
<feature type="domain" description="Galactosyltransferase C-terminal" evidence="18">
    <location>
        <begin position="225"/>
        <end position="301"/>
    </location>
</feature>
<evidence type="ECO:0000256" key="1">
    <source>
        <dbReference type="ARBA" id="ARBA00001936"/>
    </source>
</evidence>
<keyword evidence="6 17" id="KW-0808">Transferase</keyword>
<dbReference type="PRINTS" id="PR02050">
    <property type="entry name" value="B14GALTRFASE"/>
</dbReference>
<accession>A0AAN8L070</accession>
<evidence type="ECO:0000256" key="12">
    <source>
        <dbReference type="ARBA" id="ARBA00023136"/>
    </source>
</evidence>
<dbReference type="Pfam" id="PF02709">
    <property type="entry name" value="Glyco_transf_7C"/>
    <property type="match status" value="1"/>
</dbReference>
<dbReference type="CDD" id="cd00899">
    <property type="entry name" value="b4GalT"/>
    <property type="match status" value="1"/>
</dbReference>
<evidence type="ECO:0000256" key="15">
    <source>
        <dbReference type="ARBA" id="ARBA00023211"/>
    </source>
</evidence>
<keyword evidence="13" id="KW-1015">Disulfide bond</keyword>
<evidence type="ECO:0000256" key="3">
    <source>
        <dbReference type="ARBA" id="ARBA00004922"/>
    </source>
</evidence>
<dbReference type="GO" id="GO:0006487">
    <property type="term" value="P:protein N-linked glycosylation"/>
    <property type="evidence" value="ECO:0007669"/>
    <property type="project" value="TreeGrafter"/>
</dbReference>
<evidence type="ECO:0000256" key="6">
    <source>
        <dbReference type="ARBA" id="ARBA00022679"/>
    </source>
</evidence>
<dbReference type="GO" id="GO:0032580">
    <property type="term" value="C:Golgi cisterna membrane"/>
    <property type="evidence" value="ECO:0007669"/>
    <property type="project" value="UniProtKB-UniRule"/>
</dbReference>
<dbReference type="PANTHER" id="PTHR19300">
    <property type="entry name" value="BETA-1,4-GALACTOSYLTRANSFERASE"/>
    <property type="match status" value="1"/>
</dbReference>
<comment type="catalytic activity">
    <reaction evidence="16">
        <text>N-acetyl-D-glucosamine + UDP-alpha-D-galactose = beta-D-galactosyl-(1-&gt;4)-N-acetyl-D-glucosamine + UDP + H(+)</text>
        <dbReference type="Rhea" id="RHEA:17745"/>
        <dbReference type="ChEBI" id="CHEBI:15378"/>
        <dbReference type="ChEBI" id="CHEBI:58223"/>
        <dbReference type="ChEBI" id="CHEBI:60152"/>
        <dbReference type="ChEBI" id="CHEBI:66914"/>
        <dbReference type="ChEBI" id="CHEBI:506227"/>
        <dbReference type="EC" id="2.4.1.90"/>
    </reaction>
    <physiologicalReaction direction="left-to-right" evidence="16">
        <dbReference type="Rhea" id="RHEA:17746"/>
    </physiologicalReaction>
</comment>
<dbReference type="InterPro" id="IPR003859">
    <property type="entry name" value="Galactosyl_T"/>
</dbReference>
<keyword evidence="21" id="KW-1185">Reference proteome</keyword>
<comment type="cofactor">
    <cofactor evidence="1 17">
        <name>Mn(2+)</name>
        <dbReference type="ChEBI" id="CHEBI:29035"/>
    </cofactor>
</comment>
<dbReference type="GO" id="GO:0005975">
    <property type="term" value="P:carbohydrate metabolic process"/>
    <property type="evidence" value="ECO:0007669"/>
    <property type="project" value="InterPro"/>
</dbReference>
<dbReference type="GO" id="GO:0046872">
    <property type="term" value="F:metal ion binding"/>
    <property type="evidence" value="ECO:0007669"/>
    <property type="project" value="UniProtKB-UniRule"/>
</dbReference>
<protein>
    <recommendedName>
        <fullName evidence="17">Beta-1,4-galactosyltransferase</fullName>
        <shortName evidence="17">Beta-1,4-GalTase</shortName>
        <ecNumber evidence="17">2.4.1.-</ecNumber>
    </recommendedName>
</protein>
<evidence type="ECO:0000259" key="19">
    <source>
        <dbReference type="Pfam" id="PF13733"/>
    </source>
</evidence>
<comment type="pathway">
    <text evidence="3 17">Protein modification; protein glycosylation.</text>
</comment>
<dbReference type="GO" id="GO:0000139">
    <property type="term" value="C:Golgi membrane"/>
    <property type="evidence" value="ECO:0007669"/>
    <property type="project" value="UniProtKB-SubCell"/>
</dbReference>
<evidence type="ECO:0000256" key="7">
    <source>
        <dbReference type="ARBA" id="ARBA00022692"/>
    </source>
</evidence>
<sequence>MMRDSTVNFSVLHRTCKLVVLLCFFHISVTLIFYVRSLDIRFAFAQNQHAHTAKHDQTTSKDTVPEAFETNHFSVDNMTTITKDIGKCPDTSPLLVGPLRIEFSNPVSLDVVRKENPNLKNGGRFKPKDCVALQKVAIIIPFRNRDEHLKFWLYYLHPILQRQQLDYGVYVINQDGDEVFNRAKLLNVGYSEALKEYDYGCFVFSDVDLIPMDDRNTYKCFSQPRHLSVSMDKFSFRLPYKQYFGGVSSMSKEQFLKINGFPNNYWGWGGEDDDIFNRLSSKGMTISRPSGAVGNCRMIRHNRDGGNEDNPQRFDRIAHTRETMNKDGIKTLSYKVVKVEKDQLYTKITVDVGKK</sequence>
<evidence type="ECO:0000256" key="16">
    <source>
        <dbReference type="ARBA" id="ARBA00049413"/>
    </source>
</evidence>
<keyword evidence="8 17" id="KW-0479">Metal-binding</keyword>
<evidence type="ECO:0000256" key="17">
    <source>
        <dbReference type="RuleBase" id="RU368121"/>
    </source>
</evidence>
<dbReference type="GO" id="GO:0008092">
    <property type="term" value="F:cytoskeletal protein binding"/>
    <property type="evidence" value="ECO:0007669"/>
    <property type="project" value="TreeGrafter"/>
</dbReference>
<keyword evidence="9 17" id="KW-0735">Signal-anchor</keyword>
<keyword evidence="5 17" id="KW-0328">Glycosyltransferase</keyword>
<dbReference type="GO" id="GO:0003945">
    <property type="term" value="F:N-acetyllactosamine synthase activity"/>
    <property type="evidence" value="ECO:0007669"/>
    <property type="project" value="UniProtKB-EC"/>
</dbReference>
<dbReference type="PANTHER" id="PTHR19300:SF5">
    <property type="entry name" value="BETA-1,4-GALACTOSYLTRANSFERASE 1"/>
    <property type="match status" value="1"/>
</dbReference>
<evidence type="ECO:0000256" key="14">
    <source>
        <dbReference type="ARBA" id="ARBA00023180"/>
    </source>
</evidence>
<evidence type="ECO:0000256" key="11">
    <source>
        <dbReference type="ARBA" id="ARBA00023034"/>
    </source>
</evidence>
<evidence type="ECO:0000256" key="4">
    <source>
        <dbReference type="ARBA" id="ARBA00005735"/>
    </source>
</evidence>
<feature type="transmembrane region" description="Helical" evidence="17">
    <location>
        <begin position="12"/>
        <end position="35"/>
    </location>
</feature>
<evidence type="ECO:0000313" key="20">
    <source>
        <dbReference type="EMBL" id="KAK6298499.1"/>
    </source>
</evidence>
<evidence type="ECO:0000313" key="21">
    <source>
        <dbReference type="Proteomes" id="UP001356427"/>
    </source>
</evidence>
<dbReference type="FunFam" id="3.90.550.10:FF:000028">
    <property type="entry name" value="beta-1,4-galactosyltransferase 1"/>
    <property type="match status" value="1"/>
</dbReference>
<dbReference type="Gene3D" id="3.90.550.10">
    <property type="entry name" value="Spore Coat Polysaccharide Biosynthesis Protein SpsA, Chain A"/>
    <property type="match status" value="1"/>
</dbReference>
<comment type="subcellular location">
    <subcellularLocation>
        <location evidence="2 17">Golgi apparatus membrane</location>
        <topology evidence="2 17">Single-pass type II membrane protein</topology>
    </subcellularLocation>
</comment>
<dbReference type="AlphaFoldDB" id="A0AAN8L070"/>
<evidence type="ECO:0000256" key="13">
    <source>
        <dbReference type="ARBA" id="ARBA00023157"/>
    </source>
</evidence>
<evidence type="ECO:0000256" key="9">
    <source>
        <dbReference type="ARBA" id="ARBA00022968"/>
    </source>
</evidence>
<dbReference type="Proteomes" id="UP001356427">
    <property type="component" value="Unassembled WGS sequence"/>
</dbReference>
<dbReference type="InterPro" id="IPR027995">
    <property type="entry name" value="Galactosyl_T_N"/>
</dbReference>
<dbReference type="GO" id="GO:0003831">
    <property type="term" value="F:beta-N-acetylglucosaminylglycopeptide beta-1,4-galactosyltransferase activity"/>
    <property type="evidence" value="ECO:0007669"/>
    <property type="project" value="TreeGrafter"/>
</dbReference>
<reference evidence="20 21" key="1">
    <citation type="submission" date="2021-04" db="EMBL/GenBank/DDBJ databases">
        <authorList>
            <person name="De Guttry C."/>
            <person name="Zahm M."/>
            <person name="Klopp C."/>
            <person name="Cabau C."/>
            <person name="Louis A."/>
            <person name="Berthelot C."/>
            <person name="Parey E."/>
            <person name="Roest Crollius H."/>
            <person name="Montfort J."/>
            <person name="Robinson-Rechavi M."/>
            <person name="Bucao C."/>
            <person name="Bouchez O."/>
            <person name="Gislard M."/>
            <person name="Lluch J."/>
            <person name="Milhes M."/>
            <person name="Lampietro C."/>
            <person name="Lopez Roques C."/>
            <person name="Donnadieu C."/>
            <person name="Braasch I."/>
            <person name="Desvignes T."/>
            <person name="Postlethwait J."/>
            <person name="Bobe J."/>
            <person name="Wedekind C."/>
            <person name="Guiguen Y."/>
        </authorList>
    </citation>
    <scope>NUCLEOTIDE SEQUENCE [LARGE SCALE GENOMIC DNA]</scope>
    <source>
        <strain evidence="20">Cs_M1</strain>
        <tissue evidence="20">Blood</tissue>
    </source>
</reference>
<evidence type="ECO:0000256" key="10">
    <source>
        <dbReference type="ARBA" id="ARBA00022989"/>
    </source>
</evidence>
<proteinExistence type="inferred from homology"/>
<feature type="domain" description="Galactosyltransferase N-terminal" evidence="19">
    <location>
        <begin position="88"/>
        <end position="220"/>
    </location>
</feature>
<keyword evidence="14 17" id="KW-0325">Glycoprotein</keyword>
<keyword evidence="12 17" id="KW-0472">Membrane</keyword>
<comment type="caution">
    <text evidence="20">The sequence shown here is derived from an EMBL/GenBank/DDBJ whole genome shotgun (WGS) entry which is preliminary data.</text>
</comment>
<gene>
    <name evidence="20" type="ORF">J4Q44_G00315540</name>
</gene>
<keyword evidence="7 17" id="KW-0812">Transmembrane</keyword>